<keyword evidence="2" id="KW-1185">Reference proteome</keyword>
<evidence type="ECO:0000313" key="2">
    <source>
        <dbReference type="Proteomes" id="UP001419268"/>
    </source>
</evidence>
<gene>
    <name evidence="1" type="ORF">Scep_011226</name>
</gene>
<reference evidence="1 2" key="1">
    <citation type="submission" date="2024-01" db="EMBL/GenBank/DDBJ databases">
        <title>Genome assemblies of Stephania.</title>
        <authorList>
            <person name="Yang L."/>
        </authorList>
    </citation>
    <scope>NUCLEOTIDE SEQUENCE [LARGE SCALE GENOMIC DNA]</scope>
    <source>
        <strain evidence="1">JXDWG</strain>
        <tissue evidence="1">Leaf</tissue>
    </source>
</reference>
<dbReference type="AlphaFoldDB" id="A0AAP0JCY0"/>
<protein>
    <submittedName>
        <fullName evidence="1">Uncharacterized protein</fullName>
    </submittedName>
</protein>
<comment type="caution">
    <text evidence="1">The sequence shown here is derived from an EMBL/GenBank/DDBJ whole genome shotgun (WGS) entry which is preliminary data.</text>
</comment>
<accession>A0AAP0JCY0</accession>
<organism evidence="1 2">
    <name type="scientific">Stephania cephalantha</name>
    <dbReference type="NCBI Taxonomy" id="152367"/>
    <lineage>
        <taxon>Eukaryota</taxon>
        <taxon>Viridiplantae</taxon>
        <taxon>Streptophyta</taxon>
        <taxon>Embryophyta</taxon>
        <taxon>Tracheophyta</taxon>
        <taxon>Spermatophyta</taxon>
        <taxon>Magnoliopsida</taxon>
        <taxon>Ranunculales</taxon>
        <taxon>Menispermaceae</taxon>
        <taxon>Menispermoideae</taxon>
        <taxon>Cissampelideae</taxon>
        <taxon>Stephania</taxon>
    </lineage>
</organism>
<evidence type="ECO:0000313" key="1">
    <source>
        <dbReference type="EMBL" id="KAK9131698.1"/>
    </source>
</evidence>
<proteinExistence type="predicted"/>
<name>A0AAP0JCY0_9MAGN</name>
<dbReference type="Proteomes" id="UP001419268">
    <property type="component" value="Unassembled WGS sequence"/>
</dbReference>
<sequence length="55" mass="6390">MHVKNMSAASTSGNLVGFLTCTLRRIIMELRKARLEYNQLVGVLWKQSRRPKIWS</sequence>
<dbReference type="EMBL" id="JBBNAG010000005">
    <property type="protein sequence ID" value="KAK9131698.1"/>
    <property type="molecule type" value="Genomic_DNA"/>
</dbReference>